<organism evidence="3 4">
    <name type="scientific">Flammeovirga aprica JL-4</name>
    <dbReference type="NCBI Taxonomy" id="694437"/>
    <lineage>
        <taxon>Bacteria</taxon>
        <taxon>Pseudomonadati</taxon>
        <taxon>Bacteroidota</taxon>
        <taxon>Cytophagia</taxon>
        <taxon>Cytophagales</taxon>
        <taxon>Flammeovirgaceae</taxon>
        <taxon>Flammeovirga</taxon>
    </lineage>
</organism>
<dbReference type="Gene3D" id="3.40.50.620">
    <property type="entry name" value="HUPs"/>
    <property type="match status" value="1"/>
</dbReference>
<dbReference type="PANTHER" id="PTHR30336:SF20">
    <property type="entry name" value="DUF218 DOMAIN-CONTAINING PROTEIN"/>
    <property type="match status" value="1"/>
</dbReference>
<dbReference type="InterPro" id="IPR003848">
    <property type="entry name" value="DUF218"/>
</dbReference>
<evidence type="ECO:0000259" key="2">
    <source>
        <dbReference type="Pfam" id="PF02698"/>
    </source>
</evidence>
<dbReference type="PANTHER" id="PTHR30336">
    <property type="entry name" value="INNER MEMBRANE PROTEIN, PROBABLE PERMEASE"/>
    <property type="match status" value="1"/>
</dbReference>
<dbReference type="CDD" id="cd06259">
    <property type="entry name" value="YdcF-like"/>
    <property type="match status" value="1"/>
</dbReference>
<sequence length="186" mass="21298">MTDMKTIKFLIYIGIIWFIIHEAYTIIDGIYSQPKKSEFAIIFGNTVNEDGSLSSRLEARVKEGLDLYNAKKVSKLFVSGGLGKEGHYEGQRMALYLIRKGVPQKDIVIDDKGNTSWATAVNFKEQFPDCKSVVVVSQFYHITRSKLALRKVGLEEVSGASPDYFEARDFYGLFREFFGFYKYCFM</sequence>
<dbReference type="EMBL" id="JABANE010000062">
    <property type="protein sequence ID" value="NME70365.1"/>
    <property type="molecule type" value="Genomic_DNA"/>
</dbReference>
<evidence type="ECO:0000313" key="3">
    <source>
        <dbReference type="EMBL" id="NME70365.1"/>
    </source>
</evidence>
<keyword evidence="1" id="KW-1133">Transmembrane helix</keyword>
<keyword evidence="1" id="KW-0472">Membrane</keyword>
<evidence type="ECO:0000256" key="1">
    <source>
        <dbReference type="SAM" id="Phobius"/>
    </source>
</evidence>
<comment type="caution">
    <text evidence="3">The sequence shown here is derived from an EMBL/GenBank/DDBJ whole genome shotgun (WGS) entry which is preliminary data.</text>
</comment>
<protein>
    <submittedName>
        <fullName evidence="3">YdcF family protein</fullName>
    </submittedName>
</protein>
<dbReference type="AlphaFoldDB" id="A0A7X9RX70"/>
<dbReference type="Pfam" id="PF02698">
    <property type="entry name" value="DUF218"/>
    <property type="match status" value="1"/>
</dbReference>
<dbReference type="InterPro" id="IPR014729">
    <property type="entry name" value="Rossmann-like_a/b/a_fold"/>
</dbReference>
<reference evidence="3 4" key="1">
    <citation type="submission" date="2020-04" db="EMBL/GenBank/DDBJ databases">
        <title>Flammeovirga sp. SR4, a novel species isolated from seawater.</title>
        <authorList>
            <person name="Wang X."/>
        </authorList>
    </citation>
    <scope>NUCLEOTIDE SEQUENCE [LARGE SCALE GENOMIC DNA]</scope>
    <source>
        <strain evidence="3 4">ATCC 23126</strain>
    </source>
</reference>
<keyword evidence="1" id="KW-0812">Transmembrane</keyword>
<feature type="transmembrane region" description="Helical" evidence="1">
    <location>
        <begin position="9"/>
        <end position="27"/>
    </location>
</feature>
<keyword evidence="4" id="KW-1185">Reference proteome</keyword>
<proteinExistence type="predicted"/>
<name>A0A7X9RX70_9BACT</name>
<dbReference type="InterPro" id="IPR051599">
    <property type="entry name" value="Cell_Envelope_Assoc"/>
</dbReference>
<feature type="domain" description="DUF218" evidence="2">
    <location>
        <begin position="40"/>
        <end position="158"/>
    </location>
</feature>
<accession>A0A7X9RX70</accession>
<dbReference type="GO" id="GO:0005886">
    <property type="term" value="C:plasma membrane"/>
    <property type="evidence" value="ECO:0007669"/>
    <property type="project" value="TreeGrafter"/>
</dbReference>
<dbReference type="Proteomes" id="UP000576082">
    <property type="component" value="Unassembled WGS sequence"/>
</dbReference>
<gene>
    <name evidence="3" type="ORF">HHU12_20480</name>
</gene>
<evidence type="ECO:0000313" key="4">
    <source>
        <dbReference type="Proteomes" id="UP000576082"/>
    </source>
</evidence>